<accession>A0ABY8R543</accession>
<dbReference type="EMBL" id="CP124685">
    <property type="protein sequence ID" value="WGX76570.1"/>
    <property type="molecule type" value="Genomic_DNA"/>
</dbReference>
<evidence type="ECO:0000313" key="3">
    <source>
        <dbReference type="Proteomes" id="UP001239169"/>
    </source>
</evidence>
<dbReference type="InterPro" id="IPR036136">
    <property type="entry name" value="Nit/Sulf_reduc_fer-like_dom_sf"/>
</dbReference>
<dbReference type="Gene3D" id="3.90.480.20">
    <property type="match status" value="1"/>
</dbReference>
<dbReference type="InterPro" id="IPR005117">
    <property type="entry name" value="NiRdtase/SiRdtase_haem-b_fer"/>
</dbReference>
<dbReference type="PANTHER" id="PTHR11493:SF54">
    <property type="entry name" value="ANAEROBIC SULFITE REDUCTASE SUBUNIT C"/>
    <property type="match status" value="1"/>
</dbReference>
<sequence length="134" mass="14977">MEPILSLQEKNALKAKGIVPQKQDGYFAIRVIGKSGVFTSREFSVLSKVADQYGNKELNLTSRLTVEIPYIKYDDIEKVINIILENGLIVGGGGKTIRAILSCKGRVCSNGLIDTQKYQKKYIMSFWKKATCQI</sequence>
<dbReference type="Pfam" id="PF03460">
    <property type="entry name" value="NIR_SIR_ferr"/>
    <property type="match status" value="1"/>
</dbReference>
<organism evidence="2 3">
    <name type="scientific">Paraclostridium bifermentans</name>
    <name type="common">Clostridium bifermentans</name>
    <dbReference type="NCBI Taxonomy" id="1490"/>
    <lineage>
        <taxon>Bacteria</taxon>
        <taxon>Bacillati</taxon>
        <taxon>Bacillota</taxon>
        <taxon>Clostridia</taxon>
        <taxon>Peptostreptococcales</taxon>
        <taxon>Peptostreptococcaceae</taxon>
        <taxon>Paraclostridium</taxon>
    </lineage>
</organism>
<dbReference type="PANTHER" id="PTHR11493">
    <property type="entry name" value="SULFITE REDUCTASE [NADPH] SUBUNIT BETA-RELATED"/>
    <property type="match status" value="1"/>
</dbReference>
<protein>
    <recommendedName>
        <fullName evidence="1">Nitrite/Sulfite reductase ferredoxin-like domain-containing protein</fullName>
    </recommendedName>
</protein>
<dbReference type="SUPFAM" id="SSF55124">
    <property type="entry name" value="Nitrite/Sulfite reductase N-terminal domain-like"/>
    <property type="match status" value="1"/>
</dbReference>
<evidence type="ECO:0000259" key="1">
    <source>
        <dbReference type="Pfam" id="PF03460"/>
    </source>
</evidence>
<feature type="domain" description="Nitrite/Sulfite reductase ferredoxin-like" evidence="1">
    <location>
        <begin position="20"/>
        <end position="85"/>
    </location>
</feature>
<dbReference type="InterPro" id="IPR045169">
    <property type="entry name" value="NO2/SO3_Rdtase_4Fe4S_prot"/>
</dbReference>
<proteinExistence type="predicted"/>
<reference evidence="2 3" key="1">
    <citation type="submission" date="2023-04" db="EMBL/GenBank/DDBJ databases">
        <title>Bacteria Genome Submission.</title>
        <authorList>
            <person name="Isaac P."/>
        </authorList>
    </citation>
    <scope>NUCLEOTIDE SEQUENCE [LARGE SCALE GENOMIC DNA]</scope>
    <source>
        <strain evidence="2 3">SampleS7P1</strain>
    </source>
</reference>
<keyword evidence="3" id="KW-1185">Reference proteome</keyword>
<name>A0ABY8R543_PARBF</name>
<evidence type="ECO:0000313" key="2">
    <source>
        <dbReference type="EMBL" id="WGX76570.1"/>
    </source>
</evidence>
<dbReference type="Proteomes" id="UP001239169">
    <property type="component" value="Chromosome"/>
</dbReference>
<gene>
    <name evidence="2" type="ORF">QJS64_05370</name>
</gene>